<dbReference type="RefSeq" id="WP_011719478.1">
    <property type="nucleotide sequence ID" value="NC_008578.1"/>
</dbReference>
<comment type="function">
    <text evidence="5">Methylates the class 1 translation termination release factors RF1/PrfA and RF2/PrfB on the glutamine residue of the universally conserved GGQ motif.</text>
</comment>
<evidence type="ECO:0000256" key="3">
    <source>
        <dbReference type="ARBA" id="ARBA00022691"/>
    </source>
</evidence>
<keyword evidence="1 5" id="KW-0489">Methyltransferase</keyword>
<dbReference type="EMBL" id="CP000481">
    <property type="protein sequence ID" value="ABK52415.1"/>
    <property type="molecule type" value="Genomic_DNA"/>
</dbReference>
<dbReference type="Pfam" id="PF17827">
    <property type="entry name" value="PrmC_N"/>
    <property type="match status" value="1"/>
</dbReference>
<proteinExistence type="inferred from homology"/>
<dbReference type="NCBIfam" id="TIGR00536">
    <property type="entry name" value="hemK_fam"/>
    <property type="match status" value="1"/>
</dbReference>
<feature type="binding site" evidence="5">
    <location>
        <position position="155"/>
    </location>
    <ligand>
        <name>S-adenosyl-L-methionine</name>
        <dbReference type="ChEBI" id="CHEBI:59789"/>
    </ligand>
</feature>
<dbReference type="InterPro" id="IPR040758">
    <property type="entry name" value="PrmC_N"/>
</dbReference>
<dbReference type="InterPro" id="IPR002052">
    <property type="entry name" value="DNA_methylase_N6_adenine_CS"/>
</dbReference>
<dbReference type="InterPro" id="IPR019874">
    <property type="entry name" value="RF_methyltr_PrmC"/>
</dbReference>
<comment type="caution">
    <text evidence="5">Lacks conserved residue(s) required for the propagation of feature annotation.</text>
</comment>
<dbReference type="CDD" id="cd02440">
    <property type="entry name" value="AdoMet_MTases"/>
    <property type="match status" value="1"/>
</dbReference>
<dbReference type="PANTHER" id="PTHR18895">
    <property type="entry name" value="HEMK METHYLTRANSFERASE"/>
    <property type="match status" value="1"/>
</dbReference>
<dbReference type="PANTHER" id="PTHR18895:SF74">
    <property type="entry name" value="MTRF1L RELEASE FACTOR GLUTAMINE METHYLTRANSFERASE"/>
    <property type="match status" value="1"/>
</dbReference>
<organism evidence="8 9">
    <name type="scientific">Acidothermus cellulolyticus (strain ATCC 43068 / DSM 8971 / 11B)</name>
    <dbReference type="NCBI Taxonomy" id="351607"/>
    <lineage>
        <taxon>Bacteria</taxon>
        <taxon>Bacillati</taxon>
        <taxon>Actinomycetota</taxon>
        <taxon>Actinomycetes</taxon>
        <taxon>Acidothermales</taxon>
        <taxon>Acidothermaceae</taxon>
        <taxon>Acidothermus</taxon>
    </lineage>
</organism>
<dbReference type="Pfam" id="PF05175">
    <property type="entry name" value="MTS"/>
    <property type="match status" value="1"/>
</dbReference>
<dbReference type="PROSITE" id="PS00092">
    <property type="entry name" value="N6_MTASE"/>
    <property type="match status" value="1"/>
</dbReference>
<evidence type="ECO:0000256" key="5">
    <source>
        <dbReference type="HAMAP-Rule" id="MF_02126"/>
    </source>
</evidence>
<dbReference type="OrthoDB" id="9800643at2"/>
<dbReference type="EC" id="2.1.1.297" evidence="5"/>
<evidence type="ECO:0000259" key="6">
    <source>
        <dbReference type="Pfam" id="PF05175"/>
    </source>
</evidence>
<dbReference type="FunCoup" id="A0LSK5">
    <property type="interactions" value="289"/>
</dbReference>
<dbReference type="eggNOG" id="COG2890">
    <property type="taxonomic scope" value="Bacteria"/>
</dbReference>
<comment type="catalytic activity">
    <reaction evidence="4 5">
        <text>L-glutaminyl-[peptide chain release factor] + S-adenosyl-L-methionine = N(5)-methyl-L-glutaminyl-[peptide chain release factor] + S-adenosyl-L-homocysteine + H(+)</text>
        <dbReference type="Rhea" id="RHEA:42896"/>
        <dbReference type="Rhea" id="RHEA-COMP:10271"/>
        <dbReference type="Rhea" id="RHEA-COMP:10272"/>
        <dbReference type="ChEBI" id="CHEBI:15378"/>
        <dbReference type="ChEBI" id="CHEBI:30011"/>
        <dbReference type="ChEBI" id="CHEBI:57856"/>
        <dbReference type="ChEBI" id="CHEBI:59789"/>
        <dbReference type="ChEBI" id="CHEBI:61891"/>
        <dbReference type="EC" id="2.1.1.297"/>
    </reaction>
</comment>
<dbReference type="AlphaFoldDB" id="A0LSK5"/>
<dbReference type="GO" id="GO:0102559">
    <property type="term" value="F:peptide chain release factor N(5)-glutamine methyltransferase activity"/>
    <property type="evidence" value="ECO:0007669"/>
    <property type="project" value="UniProtKB-EC"/>
</dbReference>
<dbReference type="STRING" id="351607.Acel_0642"/>
<dbReference type="KEGG" id="ace:Acel_0642"/>
<evidence type="ECO:0000313" key="8">
    <source>
        <dbReference type="EMBL" id="ABK52415.1"/>
    </source>
</evidence>
<reference evidence="8 9" key="1">
    <citation type="journal article" date="2009" name="Genome Res.">
        <title>Complete genome of the cellulolytic thermophile Acidothermus cellulolyticus 11B provides insights into its ecophysiological and evolutionary adaptations.</title>
        <authorList>
            <person name="Barabote R.D."/>
            <person name="Xie G."/>
            <person name="Leu D.H."/>
            <person name="Normand P."/>
            <person name="Necsulea A."/>
            <person name="Daubin V."/>
            <person name="Medigue C."/>
            <person name="Adney W.S."/>
            <person name="Xu X.C."/>
            <person name="Lapidus A."/>
            <person name="Parales R.E."/>
            <person name="Detter C."/>
            <person name="Pujic P."/>
            <person name="Bruce D."/>
            <person name="Lavire C."/>
            <person name="Challacombe J.F."/>
            <person name="Brettin T.S."/>
            <person name="Berry A.M."/>
        </authorList>
    </citation>
    <scope>NUCLEOTIDE SEQUENCE [LARGE SCALE GENOMIC DNA]</scope>
    <source>
        <strain evidence="9">ATCC 43068 / DSM 8971 / 11B</strain>
    </source>
</reference>
<dbReference type="InParanoid" id="A0LSK5"/>
<gene>
    <name evidence="5" type="primary">prmC</name>
    <name evidence="8" type="ordered locus">Acel_0642</name>
</gene>
<evidence type="ECO:0000256" key="1">
    <source>
        <dbReference type="ARBA" id="ARBA00022603"/>
    </source>
</evidence>
<sequence length="294" mass="30875">MTSSTVRHRPASVPLRAALAEAASILAAAGVVSPHADAEQLAAFVLGCPRTHLLAAGALPAGRHEVFRQLVARRAQRVPLQHLTGSVGFRRLELAVGPGVFVPRPETEVLAGWCIETLRADGPAQPLVVDLCTGSGAIALSIAQEVPAARVFAVDDDPVATAWAQRNVAGTGLAGRVVVLCADAAVALPELDGQVDLVVANPPYLAEGDRQLLEPEVRDHDPPRALWSDADGLAGPAMIVEAARRLLRPGGRVAVEHGDGQRAAVVGLFDRGWSEVAAHQDLTGRDRFVTARRL</sequence>
<dbReference type="Gene3D" id="1.10.8.10">
    <property type="entry name" value="DNA helicase RuvA subunit, C-terminal domain"/>
    <property type="match status" value="1"/>
</dbReference>
<feature type="binding site" evidence="5">
    <location>
        <begin position="201"/>
        <end position="204"/>
    </location>
    <ligand>
        <name>substrate</name>
    </ligand>
</feature>
<accession>A0LSK5</accession>
<evidence type="ECO:0000256" key="4">
    <source>
        <dbReference type="ARBA" id="ARBA00048391"/>
    </source>
</evidence>
<protein>
    <recommendedName>
        <fullName evidence="5">Release factor glutamine methyltransferase</fullName>
        <shortName evidence="5">RF MTase</shortName>
        <ecNumber evidence="5">2.1.1.297</ecNumber>
    </recommendedName>
    <alternativeName>
        <fullName evidence="5">N5-glutamine methyltransferase PrmC</fullName>
    </alternativeName>
    <alternativeName>
        <fullName evidence="5">Protein-(glutamine-N5) MTase PrmC</fullName>
    </alternativeName>
    <alternativeName>
        <fullName evidence="5">Protein-glutamine N-methyltransferase PrmC</fullName>
    </alternativeName>
</protein>
<dbReference type="GO" id="GO:0003676">
    <property type="term" value="F:nucleic acid binding"/>
    <property type="evidence" value="ECO:0007669"/>
    <property type="project" value="InterPro"/>
</dbReference>
<evidence type="ECO:0000313" key="9">
    <source>
        <dbReference type="Proteomes" id="UP000008221"/>
    </source>
</evidence>
<name>A0LSK5_ACIC1</name>
<dbReference type="InterPro" id="IPR029063">
    <property type="entry name" value="SAM-dependent_MTases_sf"/>
</dbReference>
<dbReference type="Proteomes" id="UP000008221">
    <property type="component" value="Chromosome"/>
</dbReference>
<evidence type="ECO:0000256" key="2">
    <source>
        <dbReference type="ARBA" id="ARBA00022679"/>
    </source>
</evidence>
<dbReference type="HAMAP" id="MF_02126">
    <property type="entry name" value="RF_methyltr_PrmC"/>
    <property type="match status" value="1"/>
</dbReference>
<dbReference type="InterPro" id="IPR007848">
    <property type="entry name" value="Small_mtfrase_dom"/>
</dbReference>
<comment type="similarity">
    <text evidence="5">Belongs to the protein N5-glutamine methyltransferase family. PrmC subfamily.</text>
</comment>
<dbReference type="InterPro" id="IPR050320">
    <property type="entry name" value="N5-glutamine_MTase"/>
</dbReference>
<dbReference type="GO" id="GO:0032259">
    <property type="term" value="P:methylation"/>
    <property type="evidence" value="ECO:0007669"/>
    <property type="project" value="UniProtKB-KW"/>
</dbReference>
<dbReference type="NCBIfam" id="TIGR03534">
    <property type="entry name" value="RF_mod_PrmC"/>
    <property type="match status" value="1"/>
</dbReference>
<dbReference type="SUPFAM" id="SSF53335">
    <property type="entry name" value="S-adenosyl-L-methionine-dependent methyltransferases"/>
    <property type="match status" value="1"/>
</dbReference>
<keyword evidence="2 5" id="KW-0808">Transferase</keyword>
<feature type="domain" description="Methyltransferase small" evidence="6">
    <location>
        <begin position="115"/>
        <end position="209"/>
    </location>
</feature>
<dbReference type="InterPro" id="IPR004556">
    <property type="entry name" value="HemK-like"/>
</dbReference>
<dbReference type="HOGENOM" id="CLU_018398_4_0_11"/>
<keyword evidence="3 5" id="KW-0949">S-adenosyl-L-methionine</keyword>
<keyword evidence="9" id="KW-1185">Reference proteome</keyword>
<dbReference type="Gene3D" id="3.40.50.150">
    <property type="entry name" value="Vaccinia Virus protein VP39"/>
    <property type="match status" value="1"/>
</dbReference>
<feature type="domain" description="Release factor glutamine methyltransferase N-terminal" evidence="7">
    <location>
        <begin position="18"/>
        <end position="85"/>
    </location>
</feature>
<feature type="binding site" evidence="5">
    <location>
        <position position="201"/>
    </location>
    <ligand>
        <name>S-adenosyl-L-methionine</name>
        <dbReference type="ChEBI" id="CHEBI:59789"/>
    </ligand>
</feature>
<evidence type="ECO:0000259" key="7">
    <source>
        <dbReference type="Pfam" id="PF17827"/>
    </source>
</evidence>